<dbReference type="SUPFAM" id="SSF56219">
    <property type="entry name" value="DNase I-like"/>
    <property type="match status" value="1"/>
</dbReference>
<keyword evidence="2" id="KW-0540">Nuclease</keyword>
<evidence type="ECO:0000259" key="1">
    <source>
        <dbReference type="Pfam" id="PF03372"/>
    </source>
</evidence>
<dbReference type="AlphaFoldDB" id="A0A1H8YNG8"/>
<name>A0A1H8YNG8_9PSEU</name>
<proteinExistence type="predicted"/>
<gene>
    <name evidence="2" type="ORF">SAMN04489732_13047</name>
</gene>
<dbReference type="InterPro" id="IPR036691">
    <property type="entry name" value="Endo/exonu/phosph_ase_sf"/>
</dbReference>
<dbReference type="OrthoDB" id="3638097at2"/>
<feature type="domain" description="Endonuclease/exonuclease/phosphatase" evidence="1">
    <location>
        <begin position="4"/>
        <end position="193"/>
    </location>
</feature>
<dbReference type="Pfam" id="PF03372">
    <property type="entry name" value="Exo_endo_phos"/>
    <property type="match status" value="1"/>
</dbReference>
<dbReference type="Gene3D" id="3.60.10.10">
    <property type="entry name" value="Endonuclease/exonuclease/phosphatase"/>
    <property type="match status" value="1"/>
</dbReference>
<dbReference type="Proteomes" id="UP000198582">
    <property type="component" value="Unassembled WGS sequence"/>
</dbReference>
<keyword evidence="3" id="KW-1185">Reference proteome</keyword>
<dbReference type="STRING" id="394193.SAMN04489732_13047"/>
<evidence type="ECO:0000313" key="3">
    <source>
        <dbReference type="Proteomes" id="UP000198582"/>
    </source>
</evidence>
<dbReference type="EMBL" id="FOEF01000030">
    <property type="protein sequence ID" value="SEP53745.1"/>
    <property type="molecule type" value="Genomic_DNA"/>
</dbReference>
<keyword evidence="2" id="KW-0255">Endonuclease</keyword>
<organism evidence="2 3">
    <name type="scientific">Amycolatopsis saalfeldensis</name>
    <dbReference type="NCBI Taxonomy" id="394193"/>
    <lineage>
        <taxon>Bacteria</taxon>
        <taxon>Bacillati</taxon>
        <taxon>Actinomycetota</taxon>
        <taxon>Actinomycetes</taxon>
        <taxon>Pseudonocardiales</taxon>
        <taxon>Pseudonocardiaceae</taxon>
        <taxon>Amycolatopsis</taxon>
    </lineage>
</organism>
<dbReference type="GO" id="GO:0004527">
    <property type="term" value="F:exonuclease activity"/>
    <property type="evidence" value="ECO:0007669"/>
    <property type="project" value="UniProtKB-KW"/>
</dbReference>
<dbReference type="InterPro" id="IPR005135">
    <property type="entry name" value="Endo/exonuclease/phosphatase"/>
</dbReference>
<keyword evidence="2" id="KW-0378">Hydrolase</keyword>
<sequence length="329" mass="36271">MRFGTYNVEKLFGSDAPGERKRHELVCEVIRGLNVDVLAVQEVAAAFPEQAAERLAELGRRVGLTAYHREPGTDAGPEYQIGKIAVGISPHDLHLGLLWNPDRVEVVEGTFRSYPKENMHHGLIKMVFRVQGSDGAFYEVQHGSTHLTPFGPHAGRADEAVRVASAFTRPLDRPPGLVGGDWNTTSADRSSDGTFYDPDPYADFPWNPGAVFQCHRERDERGHLIRWWADRTTGEALLDGGLLEARVELHNATLATGGVPWQASAGHRSNETTFGPRRIDSIRCTADVVPALRRVEIVDGELACRASDHLPEVVEYDPAAISRQVRSDA</sequence>
<evidence type="ECO:0000313" key="2">
    <source>
        <dbReference type="EMBL" id="SEP53745.1"/>
    </source>
</evidence>
<dbReference type="GO" id="GO:0004519">
    <property type="term" value="F:endonuclease activity"/>
    <property type="evidence" value="ECO:0007669"/>
    <property type="project" value="UniProtKB-KW"/>
</dbReference>
<accession>A0A1H8YNG8</accession>
<reference evidence="2 3" key="1">
    <citation type="submission" date="2016-10" db="EMBL/GenBank/DDBJ databases">
        <authorList>
            <person name="de Groot N.N."/>
        </authorList>
    </citation>
    <scope>NUCLEOTIDE SEQUENCE [LARGE SCALE GENOMIC DNA]</scope>
    <source>
        <strain evidence="2 3">DSM 44993</strain>
    </source>
</reference>
<keyword evidence="2" id="KW-0269">Exonuclease</keyword>
<dbReference type="RefSeq" id="WP_091628591.1">
    <property type="nucleotide sequence ID" value="NZ_FOEF01000030.1"/>
</dbReference>
<protein>
    <submittedName>
        <fullName evidence="2">Metal-dependent hydrolase, endonuclease/exonuclease/phosphatase family</fullName>
    </submittedName>
</protein>